<dbReference type="PRINTS" id="PR00759">
    <property type="entry name" value="BASICPTASE"/>
</dbReference>
<dbReference type="PROSITE" id="PS50279">
    <property type="entry name" value="BPTI_KUNITZ_2"/>
    <property type="match status" value="1"/>
</dbReference>
<proteinExistence type="predicted"/>
<name>A0A452QT99_URSAM</name>
<feature type="signal peptide" evidence="2">
    <location>
        <begin position="1"/>
        <end position="19"/>
    </location>
</feature>
<evidence type="ECO:0000256" key="1">
    <source>
        <dbReference type="ARBA" id="ARBA00023157"/>
    </source>
</evidence>
<dbReference type="InterPro" id="IPR002223">
    <property type="entry name" value="Kunitz_BPTI"/>
</dbReference>
<organism evidence="4 5">
    <name type="scientific">Ursus americanus</name>
    <name type="common">American black bear</name>
    <name type="synonym">Euarctos americanus</name>
    <dbReference type="NCBI Taxonomy" id="9643"/>
    <lineage>
        <taxon>Eukaryota</taxon>
        <taxon>Metazoa</taxon>
        <taxon>Chordata</taxon>
        <taxon>Craniata</taxon>
        <taxon>Vertebrata</taxon>
        <taxon>Euteleostomi</taxon>
        <taxon>Mammalia</taxon>
        <taxon>Eutheria</taxon>
        <taxon>Laurasiatheria</taxon>
        <taxon>Carnivora</taxon>
        <taxon>Caniformia</taxon>
        <taxon>Ursidae</taxon>
        <taxon>Ursus</taxon>
    </lineage>
</organism>
<evidence type="ECO:0000313" key="4">
    <source>
        <dbReference type="Ensembl" id="ENSUAMP00000008799.1"/>
    </source>
</evidence>
<dbReference type="SUPFAM" id="SSF57362">
    <property type="entry name" value="BPTI-like"/>
    <property type="match status" value="1"/>
</dbReference>
<evidence type="ECO:0000313" key="5">
    <source>
        <dbReference type="Proteomes" id="UP000291022"/>
    </source>
</evidence>
<dbReference type="OMA" id="CIHTHIL"/>
<dbReference type="Ensembl" id="ENSUAMT00000009911.1">
    <property type="protein sequence ID" value="ENSUAMP00000008799.1"/>
    <property type="gene ID" value="ENSUAMG00000007378.1"/>
</dbReference>
<dbReference type="GO" id="GO:0004867">
    <property type="term" value="F:serine-type endopeptidase inhibitor activity"/>
    <property type="evidence" value="ECO:0007669"/>
    <property type="project" value="InterPro"/>
</dbReference>
<dbReference type="SMART" id="SM00131">
    <property type="entry name" value="KU"/>
    <property type="match status" value="1"/>
</dbReference>
<dbReference type="AlphaFoldDB" id="A0A452QT99"/>
<keyword evidence="1" id="KW-1015">Disulfide bond</keyword>
<sequence>MKKEQIFWVSVYLLLNCASLPPLKLLHSFCALKADNGPCRAMITQFFFNIHTQQCEEFMYGGCEGNQNRFGSMEECEEKCIKGRFLETFITQELLGSFNFLKAYGY</sequence>
<dbReference type="InterPro" id="IPR020901">
    <property type="entry name" value="Prtase_inh_Kunz-CS"/>
</dbReference>
<evidence type="ECO:0000259" key="3">
    <source>
        <dbReference type="PROSITE" id="PS50279"/>
    </source>
</evidence>
<reference evidence="4" key="2">
    <citation type="submission" date="2025-08" db="UniProtKB">
        <authorList>
            <consortium name="Ensembl"/>
        </authorList>
    </citation>
    <scope>IDENTIFICATION</scope>
</reference>
<dbReference type="GeneTree" id="ENSGT00940000160767"/>
<dbReference type="Gene3D" id="4.10.410.10">
    <property type="entry name" value="Pancreatic trypsin inhibitor Kunitz domain"/>
    <property type="match status" value="1"/>
</dbReference>
<accession>A0A452QT99</accession>
<dbReference type="PANTHER" id="PTHR10083:SF374">
    <property type="entry name" value="BPTI_KUNITZ INHIBITOR DOMAIN-CONTAINING PROTEIN"/>
    <property type="match status" value="1"/>
</dbReference>
<dbReference type="InterPro" id="IPR036880">
    <property type="entry name" value="Kunitz_BPTI_sf"/>
</dbReference>
<dbReference type="Proteomes" id="UP000291022">
    <property type="component" value="Unassembled WGS sequence"/>
</dbReference>
<dbReference type="STRING" id="9643.ENSUAMP00000008799"/>
<dbReference type="InterPro" id="IPR050098">
    <property type="entry name" value="TFPI/VKTCI-like"/>
</dbReference>
<feature type="domain" description="BPTI/Kunitz inhibitor" evidence="3">
    <location>
        <begin position="30"/>
        <end position="80"/>
    </location>
</feature>
<dbReference type="PANTHER" id="PTHR10083">
    <property type="entry name" value="KUNITZ-TYPE PROTEASE INHIBITOR-RELATED"/>
    <property type="match status" value="1"/>
</dbReference>
<reference evidence="5" key="1">
    <citation type="submission" date="2016-06" db="EMBL/GenBank/DDBJ databases">
        <title>De novo assembly and RNA-Seq shows season-dependent expression and editing in black bear kidneys.</title>
        <authorList>
            <person name="Korstanje R."/>
            <person name="Srivastava A."/>
            <person name="Sarsani V.K."/>
            <person name="Sheehan S.M."/>
            <person name="Seger R.L."/>
            <person name="Barter M.E."/>
            <person name="Lindqvist C."/>
            <person name="Brody L.C."/>
            <person name="Mullikin J.C."/>
        </authorList>
    </citation>
    <scope>NUCLEOTIDE SEQUENCE [LARGE SCALE GENOMIC DNA]</scope>
</reference>
<protein>
    <recommendedName>
        <fullName evidence="3">BPTI/Kunitz inhibitor domain-containing protein</fullName>
    </recommendedName>
</protein>
<dbReference type="FunFam" id="4.10.410.10:FF:000004">
    <property type="entry name" value="Tissue factor pathway inhibitor"/>
    <property type="match status" value="1"/>
</dbReference>
<keyword evidence="5" id="KW-1185">Reference proteome</keyword>
<keyword evidence="2" id="KW-0732">Signal</keyword>
<dbReference type="GO" id="GO:0005615">
    <property type="term" value="C:extracellular space"/>
    <property type="evidence" value="ECO:0007669"/>
    <property type="project" value="TreeGrafter"/>
</dbReference>
<evidence type="ECO:0000256" key="2">
    <source>
        <dbReference type="SAM" id="SignalP"/>
    </source>
</evidence>
<dbReference type="Pfam" id="PF00014">
    <property type="entry name" value="Kunitz_BPTI"/>
    <property type="match status" value="1"/>
</dbReference>
<reference evidence="4" key="3">
    <citation type="submission" date="2025-09" db="UniProtKB">
        <authorList>
            <consortium name="Ensembl"/>
        </authorList>
    </citation>
    <scope>IDENTIFICATION</scope>
</reference>
<dbReference type="CDD" id="cd22613">
    <property type="entry name" value="Kunitz_TFPI1_1-like"/>
    <property type="match status" value="1"/>
</dbReference>
<dbReference type="PROSITE" id="PS00280">
    <property type="entry name" value="BPTI_KUNITZ_1"/>
    <property type="match status" value="1"/>
</dbReference>
<feature type="chain" id="PRO_5019314421" description="BPTI/Kunitz inhibitor domain-containing protein" evidence="2">
    <location>
        <begin position="20"/>
        <end position="106"/>
    </location>
</feature>